<gene>
    <name evidence="1" type="ORF">SSRG_05397</name>
</gene>
<name>D9XX00_9ACTN</name>
<keyword evidence="2" id="KW-1185">Reference proteome</keyword>
<dbReference type="RefSeq" id="WP_004934436.1">
    <property type="nucleotide sequence ID" value="NZ_GG657758.1"/>
</dbReference>
<dbReference type="EMBL" id="GG657758">
    <property type="protein sequence ID" value="EFL42593.1"/>
    <property type="molecule type" value="Genomic_DNA"/>
</dbReference>
<proteinExistence type="predicted"/>
<dbReference type="STRING" id="467200.SSRG_05397"/>
<evidence type="ECO:0000313" key="2">
    <source>
        <dbReference type="Proteomes" id="UP000002968"/>
    </source>
</evidence>
<sequence length="562" mass="62011">MSQTNSALPRQVADAYVDDLIALDPVTGTFLGVKESSSRLPDLSPAGQEAVAALQRATLARLAEAERLPGADSDIERRCARLLRERLTAELAVHEADEGLRAVGNLGTVAHSVREVFTVTPAESEEDWTALAERLRAVPAALAGYRESLALGLERKLYAAPRPTETFIGQLSEWADTGEGRGWFEDFAAAGPDALRTELDEGARAATAAVVELRDWMREVYAPAVDGAPNTVGRERYARWSRYYNGTDLDLDEAYAYGWSEYHRLLGEMKKEAEKILPGAATPWVALAHLDEHGRHIEGVDEVREWLQGVMDRAIEALDGTHFDLAERVRKVESRIAPAGSAAAPYYTPPSEDFSRPGCTWLPTMGLTRFPVYDLVSTWYHEGVPGHHLQLAQWVHVSENLSRYQASVGGVSANAEGWALYAERLMDELGFLADAEERLGYLDAQIMRATRVIVDIGMHLELEIPADSPFHPGERWTPELAQEFFGAHSSRPADFVESELTRYLTIPGQAIGYKLGERAWLLGRENARARHGDAFDLKAWHMAALSQGSLGLDDLVDELSAL</sequence>
<dbReference type="AlphaFoldDB" id="D9XX00"/>
<dbReference type="HOGENOM" id="CLU_018914_3_0_11"/>
<dbReference type="InterPro" id="IPR010281">
    <property type="entry name" value="DUF885"/>
</dbReference>
<dbReference type="Proteomes" id="UP000002968">
    <property type="component" value="Unassembled WGS sequence"/>
</dbReference>
<organism evidence="1 2">
    <name type="scientific">Streptomyces griseoflavus Tu4000</name>
    <dbReference type="NCBI Taxonomy" id="467200"/>
    <lineage>
        <taxon>Bacteria</taxon>
        <taxon>Bacillati</taxon>
        <taxon>Actinomycetota</taxon>
        <taxon>Actinomycetes</taxon>
        <taxon>Kitasatosporales</taxon>
        <taxon>Streptomycetaceae</taxon>
        <taxon>Streptomyces</taxon>
    </lineage>
</organism>
<evidence type="ECO:0000313" key="1">
    <source>
        <dbReference type="EMBL" id="EFL42593.1"/>
    </source>
</evidence>
<dbReference type="Pfam" id="PF05960">
    <property type="entry name" value="DUF885"/>
    <property type="match status" value="1"/>
</dbReference>
<evidence type="ECO:0008006" key="3">
    <source>
        <dbReference type="Google" id="ProtNLM"/>
    </source>
</evidence>
<dbReference type="PANTHER" id="PTHR33361">
    <property type="entry name" value="GLR0591 PROTEIN"/>
    <property type="match status" value="1"/>
</dbReference>
<accession>D9XX00</accession>
<dbReference type="OrthoDB" id="9760040at2"/>
<protein>
    <recommendedName>
        <fullName evidence="3">DUF885 domain-containing protein</fullName>
    </recommendedName>
</protein>
<reference evidence="1" key="1">
    <citation type="submission" date="2009-02" db="EMBL/GenBank/DDBJ databases">
        <title>Annotation of Streptomyces griseoflavus strain Tu4000.</title>
        <authorList>
            <consortium name="The Broad Institute Genome Sequencing Platform"/>
            <consortium name="Broad Institute Microbial Sequencing Center"/>
            <person name="Fischbach M."/>
            <person name="Godfrey P."/>
            <person name="Ward D."/>
            <person name="Young S."/>
            <person name="Zeng Q."/>
            <person name="Koehrsen M."/>
            <person name="Alvarado L."/>
            <person name="Berlin A.M."/>
            <person name="Bochicchio J."/>
            <person name="Borenstein D."/>
            <person name="Chapman S.B."/>
            <person name="Chen Z."/>
            <person name="Engels R."/>
            <person name="Freedman E."/>
            <person name="Gellesch M."/>
            <person name="Goldberg J."/>
            <person name="Griggs A."/>
            <person name="Gujja S."/>
            <person name="Heilman E.R."/>
            <person name="Heiman D.I."/>
            <person name="Hepburn T.A."/>
            <person name="Howarth C."/>
            <person name="Jen D."/>
            <person name="Larson L."/>
            <person name="Lewis B."/>
            <person name="Mehta T."/>
            <person name="Park D."/>
            <person name="Pearson M."/>
            <person name="Richards J."/>
            <person name="Roberts A."/>
            <person name="Saif S."/>
            <person name="Shea T.D."/>
            <person name="Shenoy N."/>
            <person name="Sisk P."/>
            <person name="Stolte C."/>
            <person name="Sykes S.N."/>
            <person name="Thomson T."/>
            <person name="Walk T."/>
            <person name="White J."/>
            <person name="Yandava C."/>
            <person name="Straight P."/>
            <person name="Clardy J."/>
            <person name="Hung D."/>
            <person name="Kolter R."/>
            <person name="Mekalanos J."/>
            <person name="Walker S."/>
            <person name="Walsh C.T."/>
            <person name="Wieland-Brown L.C."/>
            <person name="Haas B."/>
            <person name="Nusbaum C."/>
            <person name="Birren B."/>
        </authorList>
    </citation>
    <scope>NUCLEOTIDE SEQUENCE [LARGE SCALE GENOMIC DNA]</scope>
    <source>
        <strain evidence="1">Tu4000</strain>
    </source>
</reference>
<dbReference type="eggNOG" id="COG4805">
    <property type="taxonomic scope" value="Bacteria"/>
</dbReference>
<dbReference type="PANTHER" id="PTHR33361:SF2">
    <property type="entry name" value="DUF885 DOMAIN-CONTAINING PROTEIN"/>
    <property type="match status" value="1"/>
</dbReference>